<dbReference type="OrthoDB" id="78296at2759"/>
<keyword evidence="4 7" id="KW-1133">Transmembrane helix</keyword>
<feature type="domain" description="Cation efflux protein transmembrane" evidence="8">
    <location>
        <begin position="72"/>
        <end position="212"/>
    </location>
</feature>
<dbReference type="InterPro" id="IPR050291">
    <property type="entry name" value="CDF_Transporter"/>
</dbReference>
<comment type="caution">
    <text evidence="9">The sequence shown here is derived from an EMBL/GenBank/DDBJ whole genome shotgun (WGS) entry which is preliminary data.</text>
</comment>
<evidence type="ECO:0000313" key="10">
    <source>
        <dbReference type="Proteomes" id="UP000237271"/>
    </source>
</evidence>
<feature type="transmembrane region" description="Helical" evidence="7">
    <location>
        <begin position="173"/>
        <end position="194"/>
    </location>
</feature>
<dbReference type="GO" id="GO:0016020">
    <property type="term" value="C:membrane"/>
    <property type="evidence" value="ECO:0007669"/>
    <property type="project" value="UniProtKB-SubCell"/>
</dbReference>
<gene>
    <name evidence="9" type="ORF">PHPALM_8225</name>
</gene>
<feature type="region of interest" description="Disordered" evidence="6">
    <location>
        <begin position="1"/>
        <end position="27"/>
    </location>
</feature>
<name>A0A2P4YAC0_9STRA</name>
<dbReference type="EMBL" id="NCKW01004464">
    <property type="protein sequence ID" value="POM74766.1"/>
    <property type="molecule type" value="Genomic_DNA"/>
</dbReference>
<proteinExistence type="predicted"/>
<keyword evidence="5 7" id="KW-0472">Membrane</keyword>
<feature type="transmembrane region" description="Helical" evidence="7">
    <location>
        <begin position="94"/>
        <end position="114"/>
    </location>
</feature>
<feature type="transmembrane region" description="Helical" evidence="7">
    <location>
        <begin position="135"/>
        <end position="153"/>
    </location>
</feature>
<dbReference type="Pfam" id="PF01545">
    <property type="entry name" value="Cation_efflux"/>
    <property type="match status" value="1"/>
</dbReference>
<evidence type="ECO:0000256" key="7">
    <source>
        <dbReference type="SAM" id="Phobius"/>
    </source>
</evidence>
<evidence type="ECO:0000256" key="1">
    <source>
        <dbReference type="ARBA" id="ARBA00004141"/>
    </source>
</evidence>
<comment type="subcellular location">
    <subcellularLocation>
        <location evidence="1">Membrane</location>
        <topology evidence="1">Multi-pass membrane protein</topology>
    </subcellularLocation>
</comment>
<reference evidence="9 10" key="1">
    <citation type="journal article" date="2017" name="Genome Biol. Evol.">
        <title>Phytophthora megakarya and P. palmivora, closely related causal agents of cacao black pod rot, underwent increases in genome sizes and gene numbers by different mechanisms.</title>
        <authorList>
            <person name="Ali S.S."/>
            <person name="Shao J."/>
            <person name="Lary D.J."/>
            <person name="Kronmiller B."/>
            <person name="Shen D."/>
            <person name="Strem M.D."/>
            <person name="Amoako-Attah I."/>
            <person name="Akrofi A.Y."/>
            <person name="Begoude B.A."/>
            <person name="Ten Hoopen G.M."/>
            <person name="Coulibaly K."/>
            <person name="Kebe B.I."/>
            <person name="Melnick R.L."/>
            <person name="Guiltinan M.J."/>
            <person name="Tyler B.M."/>
            <person name="Meinhardt L.W."/>
            <person name="Bailey B.A."/>
        </authorList>
    </citation>
    <scope>NUCLEOTIDE SEQUENCE [LARGE SCALE GENOMIC DNA]</scope>
    <source>
        <strain evidence="10">sbr112.9</strain>
    </source>
</reference>
<dbReference type="PANTHER" id="PTHR43840">
    <property type="entry name" value="MITOCHONDRIAL METAL TRANSPORTER 1-RELATED"/>
    <property type="match status" value="1"/>
</dbReference>
<dbReference type="GO" id="GO:0008324">
    <property type="term" value="F:monoatomic cation transmembrane transporter activity"/>
    <property type="evidence" value="ECO:0007669"/>
    <property type="project" value="InterPro"/>
</dbReference>
<dbReference type="InterPro" id="IPR027469">
    <property type="entry name" value="Cation_efflux_TMD_sf"/>
</dbReference>
<organism evidence="9 10">
    <name type="scientific">Phytophthora palmivora</name>
    <dbReference type="NCBI Taxonomy" id="4796"/>
    <lineage>
        <taxon>Eukaryota</taxon>
        <taxon>Sar</taxon>
        <taxon>Stramenopiles</taxon>
        <taxon>Oomycota</taxon>
        <taxon>Peronosporomycetes</taxon>
        <taxon>Peronosporales</taxon>
        <taxon>Peronosporaceae</taxon>
        <taxon>Phytophthora</taxon>
    </lineage>
</organism>
<evidence type="ECO:0000256" key="5">
    <source>
        <dbReference type="ARBA" id="ARBA00023136"/>
    </source>
</evidence>
<dbReference type="PANTHER" id="PTHR43840:SF52">
    <property type="entry name" value="CATION EFFLUX FAMILY PROTEIN"/>
    <property type="match status" value="1"/>
</dbReference>
<protein>
    <submittedName>
        <fullName evidence="9">Cation Diffusion Facilitator (CDF) Family</fullName>
    </submittedName>
</protein>
<dbReference type="Gene3D" id="1.20.1510.10">
    <property type="entry name" value="Cation efflux protein transmembrane domain"/>
    <property type="match status" value="1"/>
</dbReference>
<evidence type="ECO:0000259" key="8">
    <source>
        <dbReference type="Pfam" id="PF01545"/>
    </source>
</evidence>
<accession>A0A2P4YAC0</accession>
<dbReference type="AlphaFoldDB" id="A0A2P4YAC0"/>
<dbReference type="InterPro" id="IPR058533">
    <property type="entry name" value="Cation_efflux_TM"/>
</dbReference>
<evidence type="ECO:0000256" key="6">
    <source>
        <dbReference type="SAM" id="MobiDB-lite"/>
    </source>
</evidence>
<dbReference type="SUPFAM" id="SSF161111">
    <property type="entry name" value="Cation efflux protein transmembrane domain-like"/>
    <property type="match status" value="1"/>
</dbReference>
<evidence type="ECO:0000256" key="2">
    <source>
        <dbReference type="ARBA" id="ARBA00022448"/>
    </source>
</evidence>
<feature type="transmembrane region" description="Helical" evidence="7">
    <location>
        <begin position="67"/>
        <end position="88"/>
    </location>
</feature>
<evidence type="ECO:0000256" key="3">
    <source>
        <dbReference type="ARBA" id="ARBA00022692"/>
    </source>
</evidence>
<sequence>MAESSSLTPPSTSPNGYGSITVTPGDSKLDERYRRSQVSHAFLLKKEADVEAQHLSSPSGASLRVQVAINSSLVANVALAIVKIYAAFTSGSLAVLSSLVDSILDLTSQALFWYSDKRMHTPSVKYPAGRRRLEPIAVIISATLMGMAAIEVIQQSVEALVKGCNGRQRELDISTFTMAVLLVAIIIKLVLWYVCAKIASNSPSADALAQVTFLNITLVSVT</sequence>
<evidence type="ECO:0000256" key="4">
    <source>
        <dbReference type="ARBA" id="ARBA00022989"/>
    </source>
</evidence>
<feature type="compositionally biased region" description="Polar residues" evidence="6">
    <location>
        <begin position="15"/>
        <end position="24"/>
    </location>
</feature>
<keyword evidence="10" id="KW-1185">Reference proteome</keyword>
<dbReference type="Proteomes" id="UP000237271">
    <property type="component" value="Unassembled WGS sequence"/>
</dbReference>
<feature type="compositionally biased region" description="Low complexity" evidence="6">
    <location>
        <begin position="1"/>
        <end position="14"/>
    </location>
</feature>
<keyword evidence="3 7" id="KW-0812">Transmembrane</keyword>
<evidence type="ECO:0000313" key="9">
    <source>
        <dbReference type="EMBL" id="POM74766.1"/>
    </source>
</evidence>
<keyword evidence="2" id="KW-0813">Transport</keyword>